<evidence type="ECO:0000313" key="1">
    <source>
        <dbReference type="EMBL" id="AAB39411.1"/>
    </source>
</evidence>
<accession>P91578</accession>
<gene>
    <name evidence="1" type="primary">NPH I</name>
</gene>
<proteinExistence type="predicted"/>
<feature type="non-terminal residue" evidence="1">
    <location>
        <position position="1"/>
    </location>
</feature>
<sequence>IENDILIYITNDYY</sequence>
<protein>
    <submittedName>
        <fullName evidence="1">Nucleoside triphosphate phosphohydrolase</fullName>
    </submittedName>
</protein>
<organism evidence="1">
    <name type="scientific">Choristoneura fumiferana entomopoxvirus</name>
    <name type="common">CfEPV</name>
    <dbReference type="NCBI Taxonomy" id="28322"/>
    <lineage>
        <taxon>Viruses</taxon>
        <taxon>Varidnaviria</taxon>
        <taxon>Bamfordvirae</taxon>
        <taxon>Nucleocytoviricota</taxon>
        <taxon>Pokkesviricetes</taxon>
        <taxon>Chitovirales</taxon>
        <taxon>Poxviridae</taxon>
        <taxon>Entomopoxvirinae</taxon>
        <taxon>Betaentomopoxvirus</taxon>
        <taxon>Betaentomopoxvirus cfumiferana</taxon>
    </lineage>
</organism>
<keyword evidence="1" id="KW-0378">Hydrolase</keyword>
<dbReference type="GO" id="GO:0016787">
    <property type="term" value="F:hydrolase activity"/>
    <property type="evidence" value="ECO:0007669"/>
    <property type="project" value="UniProtKB-KW"/>
</dbReference>
<organismHost>
    <name type="scientific">Choristoneura fumiferana</name>
    <name type="common">Spruce budworm moth</name>
    <name type="synonym">Archips fumiferana</name>
    <dbReference type="NCBI Taxonomy" id="7141"/>
</organismHost>
<name>P91578_CFEPV</name>
<dbReference type="GeneID" id="41332094"/>
<reference evidence="1" key="1">
    <citation type="journal article" date="1997" name="Virus Res.">
        <title>Cloning, sequencing and transcriptional analysis of the Choristoneura fumiferana entomopoxvirus spheroidin gene.</title>
        <authorList>
            <person name="Li X."/>
            <person name="Barrett J.W."/>
            <person name="Yuen L."/>
            <person name="Arif B.M."/>
        </authorList>
    </citation>
    <scope>NUCLEOTIDE SEQUENCE</scope>
</reference>
<dbReference type="KEGG" id="vg:41332094"/>
<dbReference type="RefSeq" id="YP_009665943.1">
    <property type="nucleotide sequence ID" value="NC_043366.1"/>
</dbReference>
<dbReference type="EMBL" id="U19239">
    <property type="protein sequence ID" value="AAB39411.1"/>
    <property type="molecule type" value="Genomic_DNA"/>
</dbReference>